<dbReference type="AlphaFoldDB" id="B4H9U9"/>
<dbReference type="Proteomes" id="UP000008744">
    <property type="component" value="Unassembled WGS sequence"/>
</dbReference>
<gene>
    <name evidence="2" type="primary">Dper\GL22945</name>
    <name evidence="2" type="ORF">Dper_GL22945</name>
</gene>
<protein>
    <submittedName>
        <fullName evidence="2">GL22945</fullName>
    </submittedName>
</protein>
<name>B4H9U9_DROPE</name>
<feature type="region of interest" description="Disordered" evidence="1">
    <location>
        <begin position="28"/>
        <end position="71"/>
    </location>
</feature>
<dbReference type="PhylomeDB" id="B4H9U9"/>
<sequence length="71" mass="7681">MTELKNMMAQLVTMQMLNAEATAAAATANQQQKISEEDTQEIFHDSSPGGQATKNVRQASVKETANTLPTK</sequence>
<dbReference type="HOGENOM" id="CLU_187903_0_0_1"/>
<keyword evidence="3" id="KW-1185">Reference proteome</keyword>
<dbReference type="EMBL" id="CH479231">
    <property type="protein sequence ID" value="EDW36596.1"/>
    <property type="molecule type" value="Genomic_DNA"/>
</dbReference>
<evidence type="ECO:0000313" key="2">
    <source>
        <dbReference type="EMBL" id="EDW36596.1"/>
    </source>
</evidence>
<evidence type="ECO:0000313" key="3">
    <source>
        <dbReference type="Proteomes" id="UP000008744"/>
    </source>
</evidence>
<organism evidence="3">
    <name type="scientific">Drosophila persimilis</name>
    <name type="common">Fruit fly</name>
    <dbReference type="NCBI Taxonomy" id="7234"/>
    <lineage>
        <taxon>Eukaryota</taxon>
        <taxon>Metazoa</taxon>
        <taxon>Ecdysozoa</taxon>
        <taxon>Arthropoda</taxon>
        <taxon>Hexapoda</taxon>
        <taxon>Insecta</taxon>
        <taxon>Pterygota</taxon>
        <taxon>Neoptera</taxon>
        <taxon>Endopterygota</taxon>
        <taxon>Diptera</taxon>
        <taxon>Brachycera</taxon>
        <taxon>Muscomorpha</taxon>
        <taxon>Ephydroidea</taxon>
        <taxon>Drosophilidae</taxon>
        <taxon>Drosophila</taxon>
        <taxon>Sophophora</taxon>
    </lineage>
</organism>
<proteinExistence type="predicted"/>
<evidence type="ECO:0000256" key="1">
    <source>
        <dbReference type="SAM" id="MobiDB-lite"/>
    </source>
</evidence>
<accession>B4H9U9</accession>
<feature type="compositionally biased region" description="Polar residues" evidence="1">
    <location>
        <begin position="48"/>
        <end position="71"/>
    </location>
</feature>
<reference evidence="2 3" key="1">
    <citation type="journal article" date="2007" name="Nature">
        <title>Evolution of genes and genomes on the Drosophila phylogeny.</title>
        <authorList>
            <consortium name="Drosophila 12 Genomes Consortium"/>
            <person name="Clark A.G."/>
            <person name="Eisen M.B."/>
            <person name="Smith D.R."/>
            <person name="Bergman C.M."/>
            <person name="Oliver B."/>
            <person name="Markow T.A."/>
            <person name="Kaufman T.C."/>
            <person name="Kellis M."/>
            <person name="Gelbart W."/>
            <person name="Iyer V.N."/>
            <person name="Pollard D.A."/>
            <person name="Sackton T.B."/>
            <person name="Larracuente A.M."/>
            <person name="Singh N.D."/>
            <person name="Abad J.P."/>
            <person name="Abt D.N."/>
            <person name="Adryan B."/>
            <person name="Aguade M."/>
            <person name="Akashi H."/>
            <person name="Anderson W.W."/>
            <person name="Aquadro C.F."/>
            <person name="Ardell D.H."/>
            <person name="Arguello R."/>
            <person name="Artieri C.G."/>
            <person name="Barbash D.A."/>
            <person name="Barker D."/>
            <person name="Barsanti P."/>
            <person name="Batterham P."/>
            <person name="Batzoglou S."/>
            <person name="Begun D."/>
            <person name="Bhutkar A."/>
            <person name="Blanco E."/>
            <person name="Bosak S.A."/>
            <person name="Bradley R.K."/>
            <person name="Brand A.D."/>
            <person name="Brent M.R."/>
            <person name="Brooks A.N."/>
            <person name="Brown R.H."/>
            <person name="Butlin R.K."/>
            <person name="Caggese C."/>
            <person name="Calvi B.R."/>
            <person name="Bernardo de Carvalho A."/>
            <person name="Caspi A."/>
            <person name="Castrezana S."/>
            <person name="Celniker S.E."/>
            <person name="Chang J.L."/>
            <person name="Chapple C."/>
            <person name="Chatterji S."/>
            <person name="Chinwalla A."/>
            <person name="Civetta A."/>
            <person name="Clifton S.W."/>
            <person name="Comeron J.M."/>
            <person name="Costello J.C."/>
            <person name="Coyne J.A."/>
            <person name="Daub J."/>
            <person name="David R.G."/>
            <person name="Delcher A.L."/>
            <person name="Delehaunty K."/>
            <person name="Do C.B."/>
            <person name="Ebling H."/>
            <person name="Edwards K."/>
            <person name="Eickbush T."/>
            <person name="Evans J.D."/>
            <person name="Filipski A."/>
            <person name="Findeiss S."/>
            <person name="Freyhult E."/>
            <person name="Fulton L."/>
            <person name="Fulton R."/>
            <person name="Garcia A.C."/>
            <person name="Gardiner A."/>
            <person name="Garfield D.A."/>
            <person name="Garvin B.E."/>
            <person name="Gibson G."/>
            <person name="Gilbert D."/>
            <person name="Gnerre S."/>
            <person name="Godfrey J."/>
            <person name="Good R."/>
            <person name="Gotea V."/>
            <person name="Gravely B."/>
            <person name="Greenberg A.J."/>
            <person name="Griffiths-Jones S."/>
            <person name="Gross S."/>
            <person name="Guigo R."/>
            <person name="Gustafson E.A."/>
            <person name="Haerty W."/>
            <person name="Hahn M.W."/>
            <person name="Halligan D.L."/>
            <person name="Halpern A.L."/>
            <person name="Halter G.M."/>
            <person name="Han M.V."/>
            <person name="Heger A."/>
            <person name="Hillier L."/>
            <person name="Hinrichs A.S."/>
            <person name="Holmes I."/>
            <person name="Hoskins R.A."/>
            <person name="Hubisz M.J."/>
            <person name="Hultmark D."/>
            <person name="Huntley M.A."/>
            <person name="Jaffe D.B."/>
            <person name="Jagadeeshan S."/>
            <person name="Jeck W.R."/>
            <person name="Johnson J."/>
            <person name="Jones C.D."/>
            <person name="Jordan W.C."/>
            <person name="Karpen G.H."/>
            <person name="Kataoka E."/>
            <person name="Keightley P.D."/>
            <person name="Kheradpour P."/>
            <person name="Kirkness E.F."/>
            <person name="Koerich L.B."/>
            <person name="Kristiansen K."/>
            <person name="Kudrna D."/>
            <person name="Kulathinal R.J."/>
            <person name="Kumar S."/>
            <person name="Kwok R."/>
            <person name="Lander E."/>
            <person name="Langley C.H."/>
            <person name="Lapoint R."/>
            <person name="Lazzaro B.P."/>
            <person name="Lee S.J."/>
            <person name="Levesque L."/>
            <person name="Li R."/>
            <person name="Lin C.F."/>
            <person name="Lin M.F."/>
            <person name="Lindblad-Toh K."/>
            <person name="Llopart A."/>
            <person name="Long M."/>
            <person name="Low L."/>
            <person name="Lozovsky E."/>
            <person name="Lu J."/>
            <person name="Luo M."/>
            <person name="Machado C.A."/>
            <person name="Makalowski W."/>
            <person name="Marzo M."/>
            <person name="Matsuda M."/>
            <person name="Matzkin L."/>
            <person name="McAllister B."/>
            <person name="McBride C.S."/>
            <person name="McKernan B."/>
            <person name="McKernan K."/>
            <person name="Mendez-Lago M."/>
            <person name="Minx P."/>
            <person name="Mollenhauer M.U."/>
            <person name="Montooth K."/>
            <person name="Mount S.M."/>
            <person name="Mu X."/>
            <person name="Myers E."/>
            <person name="Negre B."/>
            <person name="Newfeld S."/>
            <person name="Nielsen R."/>
            <person name="Noor M.A."/>
            <person name="O'Grady P."/>
            <person name="Pachter L."/>
            <person name="Papaceit M."/>
            <person name="Parisi M.J."/>
            <person name="Parisi M."/>
            <person name="Parts L."/>
            <person name="Pedersen J.S."/>
            <person name="Pesole G."/>
            <person name="Phillippy A.M."/>
            <person name="Ponting C.P."/>
            <person name="Pop M."/>
            <person name="Porcelli D."/>
            <person name="Powell J.R."/>
            <person name="Prohaska S."/>
            <person name="Pruitt K."/>
            <person name="Puig M."/>
            <person name="Quesneville H."/>
            <person name="Ram K.R."/>
            <person name="Rand D."/>
            <person name="Rasmussen M.D."/>
            <person name="Reed L.K."/>
            <person name="Reenan R."/>
            <person name="Reily A."/>
            <person name="Remington K.A."/>
            <person name="Rieger T.T."/>
            <person name="Ritchie M.G."/>
            <person name="Robin C."/>
            <person name="Rogers Y.H."/>
            <person name="Rohde C."/>
            <person name="Rozas J."/>
            <person name="Rubenfield M.J."/>
            <person name="Ruiz A."/>
            <person name="Russo S."/>
            <person name="Salzberg S.L."/>
            <person name="Sanchez-Gracia A."/>
            <person name="Saranga D.J."/>
            <person name="Sato H."/>
            <person name="Schaeffer S.W."/>
            <person name="Schatz M.C."/>
            <person name="Schlenke T."/>
            <person name="Schwartz R."/>
            <person name="Segarra C."/>
            <person name="Singh R.S."/>
            <person name="Sirot L."/>
            <person name="Sirota M."/>
            <person name="Sisneros N.B."/>
            <person name="Smith C.D."/>
            <person name="Smith T.F."/>
            <person name="Spieth J."/>
            <person name="Stage D.E."/>
            <person name="Stark A."/>
            <person name="Stephan W."/>
            <person name="Strausberg R.L."/>
            <person name="Strempel S."/>
            <person name="Sturgill D."/>
            <person name="Sutton G."/>
            <person name="Sutton G.G."/>
            <person name="Tao W."/>
            <person name="Teichmann S."/>
            <person name="Tobari Y.N."/>
            <person name="Tomimura Y."/>
            <person name="Tsolas J.M."/>
            <person name="Valente V.L."/>
            <person name="Venter E."/>
            <person name="Venter J.C."/>
            <person name="Vicario S."/>
            <person name="Vieira F.G."/>
            <person name="Vilella A.J."/>
            <person name="Villasante A."/>
            <person name="Walenz B."/>
            <person name="Wang J."/>
            <person name="Wasserman M."/>
            <person name="Watts T."/>
            <person name="Wilson D."/>
            <person name="Wilson R.K."/>
            <person name="Wing R.A."/>
            <person name="Wolfner M.F."/>
            <person name="Wong A."/>
            <person name="Wong G.K."/>
            <person name="Wu C.I."/>
            <person name="Wu G."/>
            <person name="Yamamoto D."/>
            <person name="Yang H.P."/>
            <person name="Yang S.P."/>
            <person name="Yorke J.A."/>
            <person name="Yoshida K."/>
            <person name="Zdobnov E."/>
            <person name="Zhang P."/>
            <person name="Zhang Y."/>
            <person name="Zimin A.V."/>
            <person name="Baldwin J."/>
            <person name="Abdouelleil A."/>
            <person name="Abdulkadir J."/>
            <person name="Abebe A."/>
            <person name="Abera B."/>
            <person name="Abreu J."/>
            <person name="Acer S.C."/>
            <person name="Aftuck L."/>
            <person name="Alexander A."/>
            <person name="An P."/>
            <person name="Anderson E."/>
            <person name="Anderson S."/>
            <person name="Arachi H."/>
            <person name="Azer M."/>
            <person name="Bachantsang P."/>
            <person name="Barry A."/>
            <person name="Bayul T."/>
            <person name="Berlin A."/>
            <person name="Bessette D."/>
            <person name="Bloom T."/>
            <person name="Blye J."/>
            <person name="Boguslavskiy L."/>
            <person name="Bonnet C."/>
            <person name="Boukhgalter B."/>
            <person name="Bourzgui I."/>
            <person name="Brown A."/>
            <person name="Cahill P."/>
            <person name="Channer S."/>
            <person name="Cheshatsang Y."/>
            <person name="Chuda L."/>
            <person name="Citroen M."/>
            <person name="Collymore A."/>
            <person name="Cooke P."/>
            <person name="Costello M."/>
            <person name="D'Aco K."/>
            <person name="Daza R."/>
            <person name="De Haan G."/>
            <person name="DeGray S."/>
            <person name="DeMaso C."/>
            <person name="Dhargay N."/>
            <person name="Dooley K."/>
            <person name="Dooley E."/>
            <person name="Doricent M."/>
            <person name="Dorje P."/>
            <person name="Dorjee K."/>
            <person name="Dupes A."/>
            <person name="Elong R."/>
            <person name="Falk J."/>
            <person name="Farina A."/>
            <person name="Faro S."/>
            <person name="Ferguson D."/>
            <person name="Fisher S."/>
            <person name="Foley C.D."/>
            <person name="Franke A."/>
            <person name="Friedrich D."/>
            <person name="Gadbois L."/>
            <person name="Gearin G."/>
            <person name="Gearin C.R."/>
            <person name="Giannoukos G."/>
            <person name="Goode T."/>
            <person name="Graham J."/>
            <person name="Grandbois E."/>
            <person name="Grewal S."/>
            <person name="Gyaltsen K."/>
            <person name="Hafez N."/>
            <person name="Hagos B."/>
            <person name="Hall J."/>
            <person name="Henson C."/>
            <person name="Hollinger A."/>
            <person name="Honan T."/>
            <person name="Huard M.D."/>
            <person name="Hughes L."/>
            <person name="Hurhula B."/>
            <person name="Husby M.E."/>
            <person name="Kamat A."/>
            <person name="Kanga B."/>
            <person name="Kashin S."/>
            <person name="Khazanovich D."/>
            <person name="Kisner P."/>
            <person name="Lance K."/>
            <person name="Lara M."/>
            <person name="Lee W."/>
            <person name="Lennon N."/>
            <person name="Letendre F."/>
            <person name="LeVine R."/>
            <person name="Lipovsky A."/>
            <person name="Liu X."/>
            <person name="Liu J."/>
            <person name="Liu S."/>
            <person name="Lokyitsang T."/>
            <person name="Lokyitsang Y."/>
            <person name="Lubonja R."/>
            <person name="Lui A."/>
            <person name="MacDonald P."/>
            <person name="Magnisalis V."/>
            <person name="Maru K."/>
            <person name="Matthews C."/>
            <person name="McCusker W."/>
            <person name="McDonough S."/>
            <person name="Mehta T."/>
            <person name="Meldrim J."/>
            <person name="Meneus L."/>
            <person name="Mihai O."/>
            <person name="Mihalev A."/>
            <person name="Mihova T."/>
            <person name="Mittelman R."/>
            <person name="Mlenga V."/>
            <person name="Montmayeur A."/>
            <person name="Mulrain L."/>
            <person name="Navidi A."/>
            <person name="Naylor J."/>
            <person name="Negash T."/>
            <person name="Nguyen T."/>
            <person name="Nguyen N."/>
            <person name="Nicol R."/>
            <person name="Norbu C."/>
            <person name="Norbu N."/>
            <person name="Novod N."/>
            <person name="O'Neill B."/>
            <person name="Osman S."/>
            <person name="Markiewicz E."/>
            <person name="Oyono O.L."/>
            <person name="Patti C."/>
            <person name="Phunkhang P."/>
            <person name="Pierre F."/>
            <person name="Priest M."/>
            <person name="Raghuraman S."/>
            <person name="Rege F."/>
            <person name="Reyes R."/>
            <person name="Rise C."/>
            <person name="Rogov P."/>
            <person name="Ross K."/>
            <person name="Ryan E."/>
            <person name="Settipalli S."/>
            <person name="Shea T."/>
            <person name="Sherpa N."/>
            <person name="Shi L."/>
            <person name="Shih D."/>
            <person name="Sparrow T."/>
            <person name="Spaulding J."/>
            <person name="Stalker J."/>
            <person name="Stange-Thomann N."/>
            <person name="Stavropoulos S."/>
            <person name="Stone C."/>
            <person name="Strader C."/>
            <person name="Tesfaye S."/>
            <person name="Thomson T."/>
            <person name="Thoulutsang Y."/>
            <person name="Thoulutsang D."/>
            <person name="Topham K."/>
            <person name="Topping I."/>
            <person name="Tsamla T."/>
            <person name="Vassiliev H."/>
            <person name="Vo A."/>
            <person name="Wangchuk T."/>
            <person name="Wangdi T."/>
            <person name="Weiand M."/>
            <person name="Wilkinson J."/>
            <person name="Wilson A."/>
            <person name="Yadav S."/>
            <person name="Young G."/>
            <person name="Yu Q."/>
            <person name="Zembek L."/>
            <person name="Zhong D."/>
            <person name="Zimmer A."/>
            <person name="Zwirko Z."/>
            <person name="Jaffe D.B."/>
            <person name="Alvarez P."/>
            <person name="Brockman W."/>
            <person name="Butler J."/>
            <person name="Chin C."/>
            <person name="Gnerre S."/>
            <person name="Grabherr M."/>
            <person name="Kleber M."/>
            <person name="Mauceli E."/>
            <person name="MacCallum I."/>
        </authorList>
    </citation>
    <scope>NUCLEOTIDE SEQUENCE [LARGE SCALE GENOMIC DNA]</scope>
    <source>
        <strain evidence="3">MSH-3 / Tucson 14011-0111.49</strain>
    </source>
</reference>